<gene>
    <name evidence="2" type="ORF">DI542_13390</name>
</gene>
<name>A0A2W5RCG7_ACIJO</name>
<organism evidence="2 3">
    <name type="scientific">Acinetobacter johnsonii</name>
    <dbReference type="NCBI Taxonomy" id="40214"/>
    <lineage>
        <taxon>Bacteria</taxon>
        <taxon>Pseudomonadati</taxon>
        <taxon>Pseudomonadota</taxon>
        <taxon>Gammaproteobacteria</taxon>
        <taxon>Moraxellales</taxon>
        <taxon>Moraxellaceae</taxon>
        <taxon>Acinetobacter</taxon>
    </lineage>
</organism>
<reference evidence="2 3" key="1">
    <citation type="submission" date="2017-11" db="EMBL/GenBank/DDBJ databases">
        <title>Infants hospitalized years apart are colonized by the same room-sourced microbial strains.</title>
        <authorList>
            <person name="Brooks B."/>
            <person name="Olm M.R."/>
            <person name="Firek B.A."/>
            <person name="Baker R."/>
            <person name="Thomas B.C."/>
            <person name="Morowitz M.J."/>
            <person name="Banfield J.F."/>
        </authorList>
    </citation>
    <scope>NUCLEOTIDE SEQUENCE [LARGE SCALE GENOMIC DNA]</scope>
    <source>
        <strain evidence="2">S2_003_000_R3_20</strain>
    </source>
</reference>
<evidence type="ECO:0000313" key="3">
    <source>
        <dbReference type="Proteomes" id="UP000249282"/>
    </source>
</evidence>
<accession>A0A2W5RCG7</accession>
<dbReference type="AlphaFoldDB" id="A0A2W5RCG7"/>
<dbReference type="Proteomes" id="UP000249282">
    <property type="component" value="Unassembled WGS sequence"/>
</dbReference>
<proteinExistence type="predicted"/>
<protein>
    <submittedName>
        <fullName evidence="2">Uncharacterized protein</fullName>
    </submittedName>
</protein>
<sequence length="77" mass="7643">MRAPDHPPAAADHPGPRAQRRPGAPDPGAGPGAHCVPAPPPVATLVAELGGDPGYQIPAPARGPGATCRTGSPTHHR</sequence>
<feature type="compositionally biased region" description="Low complexity" evidence="1">
    <location>
        <begin position="1"/>
        <end position="17"/>
    </location>
</feature>
<evidence type="ECO:0000256" key="1">
    <source>
        <dbReference type="SAM" id="MobiDB-lite"/>
    </source>
</evidence>
<comment type="caution">
    <text evidence="2">The sequence shown here is derived from an EMBL/GenBank/DDBJ whole genome shotgun (WGS) entry which is preliminary data.</text>
</comment>
<evidence type="ECO:0000313" key="2">
    <source>
        <dbReference type="EMBL" id="PZQ86732.1"/>
    </source>
</evidence>
<dbReference type="EMBL" id="QFQJ01000081">
    <property type="protein sequence ID" value="PZQ86732.1"/>
    <property type="molecule type" value="Genomic_DNA"/>
</dbReference>
<feature type="region of interest" description="Disordered" evidence="1">
    <location>
        <begin position="1"/>
        <end position="77"/>
    </location>
</feature>